<dbReference type="Gene3D" id="1.10.490.10">
    <property type="entry name" value="Globins"/>
    <property type="match status" value="1"/>
</dbReference>
<accession>A0A914HCD7</accession>
<name>A0A914HCD7_GLORO</name>
<feature type="region of interest" description="Disordered" evidence="1">
    <location>
        <begin position="239"/>
        <end position="284"/>
    </location>
</feature>
<proteinExistence type="predicted"/>
<keyword evidence="2" id="KW-1185">Reference proteome</keyword>
<dbReference type="InterPro" id="IPR012292">
    <property type="entry name" value="Globin/Proto"/>
</dbReference>
<organism evidence="2 3">
    <name type="scientific">Globodera rostochiensis</name>
    <name type="common">Golden nematode worm</name>
    <name type="synonym">Heterodera rostochiensis</name>
    <dbReference type="NCBI Taxonomy" id="31243"/>
    <lineage>
        <taxon>Eukaryota</taxon>
        <taxon>Metazoa</taxon>
        <taxon>Ecdysozoa</taxon>
        <taxon>Nematoda</taxon>
        <taxon>Chromadorea</taxon>
        <taxon>Rhabditida</taxon>
        <taxon>Tylenchina</taxon>
        <taxon>Tylenchomorpha</taxon>
        <taxon>Tylenchoidea</taxon>
        <taxon>Heteroderidae</taxon>
        <taxon>Heteroderinae</taxon>
        <taxon>Globodera</taxon>
    </lineage>
</organism>
<dbReference type="InterPro" id="IPR044399">
    <property type="entry name" value="Mb-like_M"/>
</dbReference>
<dbReference type="GO" id="GO:0019825">
    <property type="term" value="F:oxygen binding"/>
    <property type="evidence" value="ECO:0007669"/>
    <property type="project" value="InterPro"/>
</dbReference>
<dbReference type="CDD" id="cd01040">
    <property type="entry name" value="Mb-like"/>
    <property type="match status" value="1"/>
</dbReference>
<feature type="compositionally biased region" description="Basic and acidic residues" evidence="1">
    <location>
        <begin position="246"/>
        <end position="264"/>
    </location>
</feature>
<reference evidence="3" key="1">
    <citation type="submission" date="2022-11" db="UniProtKB">
        <authorList>
            <consortium name="WormBaseParasite"/>
        </authorList>
    </citation>
    <scope>IDENTIFICATION</scope>
</reference>
<dbReference type="AlphaFoldDB" id="A0A914HCD7"/>
<protein>
    <submittedName>
        <fullName evidence="3">Uncharacterized protein</fullName>
    </submittedName>
</protein>
<dbReference type="GO" id="GO:0020037">
    <property type="term" value="F:heme binding"/>
    <property type="evidence" value="ECO:0007669"/>
    <property type="project" value="InterPro"/>
</dbReference>
<evidence type="ECO:0000256" key="1">
    <source>
        <dbReference type="SAM" id="MobiDB-lite"/>
    </source>
</evidence>
<evidence type="ECO:0000313" key="2">
    <source>
        <dbReference type="Proteomes" id="UP000887572"/>
    </source>
</evidence>
<dbReference type="Proteomes" id="UP000887572">
    <property type="component" value="Unplaced"/>
</dbReference>
<evidence type="ECO:0000313" key="3">
    <source>
        <dbReference type="WBParaSite" id="Gr19_v10_g15757.t1"/>
    </source>
</evidence>
<sequence length="284" mass="32885">MTAQFLLPPPMGSSLCKPHEAKKSRIVASSSWVSNENDNPFERSFAKKERICLRETFHRLVDPKEVIGLIFVDIVNDLCPEFKRIFGVERAPKATMLRMPKLGGHVSRMADFIEQMTLMIGFTENLAGAWQLVRKTGRLHAKVPFLEQNQSQMGKNYIALVNEHFIEHFIPFLTGERSEPTAADKGDGAAERKKPRIFHQNFSQQTTTDVWRRFFTLCTAQMTEAFELERQKCLNADNQKTLAPHQHTEEAERRRRINIEKANEMEALPQPKDRRQEELFEDPF</sequence>
<dbReference type="SUPFAM" id="SSF46458">
    <property type="entry name" value="Globin-like"/>
    <property type="match status" value="1"/>
</dbReference>
<dbReference type="InterPro" id="IPR009050">
    <property type="entry name" value="Globin-like_sf"/>
</dbReference>
<dbReference type="WBParaSite" id="Gr19_v10_g15757.t1">
    <property type="protein sequence ID" value="Gr19_v10_g15757.t1"/>
    <property type="gene ID" value="Gr19_v10_g15757"/>
</dbReference>